<dbReference type="Proteomes" id="UP001196068">
    <property type="component" value="Unassembled WGS sequence"/>
</dbReference>
<sequence length="96" mass="10254">MTWSIDARIPVRALAEGEAVPDGAALLDGFAAEHVPGCTCCVARSPGAVAFDRLFLARVKGERAFSAVVVRGEKAAVQSVVEGDVVVRARFRWVRD</sequence>
<gene>
    <name evidence="1" type="ORF">GXW79_20765</name>
</gene>
<keyword evidence="2" id="KW-1185">Reference proteome</keyword>
<evidence type="ECO:0000313" key="1">
    <source>
        <dbReference type="EMBL" id="MBR0657520.1"/>
    </source>
</evidence>
<dbReference type="EMBL" id="JAAEDH010000039">
    <property type="protein sequence ID" value="MBR0657520.1"/>
    <property type="molecule type" value="Genomic_DNA"/>
</dbReference>
<name>A0AAF1K078_9PROT</name>
<reference evidence="1" key="1">
    <citation type="submission" date="2020-01" db="EMBL/GenBank/DDBJ databases">
        <authorList>
            <person name="Rat A."/>
        </authorList>
    </citation>
    <scope>NUCLEOTIDE SEQUENCE</scope>
    <source>
        <strain evidence="1">LMG 28251</strain>
    </source>
</reference>
<comment type="caution">
    <text evidence="1">The sequence shown here is derived from an EMBL/GenBank/DDBJ whole genome shotgun (WGS) entry which is preliminary data.</text>
</comment>
<evidence type="ECO:0000313" key="2">
    <source>
        <dbReference type="Proteomes" id="UP001196068"/>
    </source>
</evidence>
<dbReference type="AlphaFoldDB" id="A0AAF1K078"/>
<protein>
    <submittedName>
        <fullName evidence="1">Uncharacterized protein</fullName>
    </submittedName>
</protein>
<proteinExistence type="predicted"/>
<reference evidence="1" key="2">
    <citation type="journal article" date="2021" name="Syst. Appl. Microbiol.">
        <title>Roseomonas hellenica sp. nov., isolated from roots of wild-growing Alkanna tinctoria.</title>
        <authorList>
            <person name="Rat A."/>
            <person name="Naranjo H.D."/>
            <person name="Lebbe L."/>
            <person name="Cnockaert M."/>
            <person name="Krigas N."/>
            <person name="Grigoriadou K."/>
            <person name="Maloupa E."/>
            <person name="Willems A."/>
        </authorList>
    </citation>
    <scope>NUCLEOTIDE SEQUENCE</scope>
    <source>
        <strain evidence="1">LMG 28251</strain>
    </source>
</reference>
<organism evidence="1 2">
    <name type="scientific">Plastoroseomonas arctica</name>
    <dbReference type="NCBI Taxonomy" id="1509237"/>
    <lineage>
        <taxon>Bacteria</taxon>
        <taxon>Pseudomonadati</taxon>
        <taxon>Pseudomonadota</taxon>
        <taxon>Alphaproteobacteria</taxon>
        <taxon>Acetobacterales</taxon>
        <taxon>Acetobacteraceae</taxon>
        <taxon>Plastoroseomonas</taxon>
    </lineage>
</organism>
<accession>A0AAF1K078</accession>